<sequence length="94" mass="10753">MCAHSSTVEHRAYTSTVLGSNPSAHTKKFFHIPPRFYVRILARALILARHIIYGSSTPIDYYLCLCGDLTFLEKFVRIGSIFNKIIERTKDDAF</sequence>
<protein>
    <submittedName>
        <fullName evidence="1">Uncharacterized protein</fullName>
    </submittedName>
</protein>
<comment type="caution">
    <text evidence="1">The sequence shown here is derived from an EMBL/GenBank/DDBJ whole genome shotgun (WGS) entry which is preliminary data.</text>
</comment>
<dbReference type="EMBL" id="LCLO01000015">
    <property type="protein sequence ID" value="KKU18937.1"/>
    <property type="molecule type" value="Genomic_DNA"/>
</dbReference>
<evidence type="ECO:0000313" key="1">
    <source>
        <dbReference type="EMBL" id="KKU18937.1"/>
    </source>
</evidence>
<gene>
    <name evidence="1" type="ORF">UX27_C0015G0007</name>
</gene>
<accession>A0A0G1NEZ0</accession>
<evidence type="ECO:0000313" key="2">
    <source>
        <dbReference type="Proteomes" id="UP000034644"/>
    </source>
</evidence>
<dbReference type="AlphaFoldDB" id="A0A0G1NEZ0"/>
<dbReference type="Proteomes" id="UP000034644">
    <property type="component" value="Unassembled WGS sequence"/>
</dbReference>
<reference evidence="1 2" key="1">
    <citation type="journal article" date="2015" name="Nature">
        <title>rRNA introns, odd ribosomes, and small enigmatic genomes across a large radiation of phyla.</title>
        <authorList>
            <person name="Brown C.T."/>
            <person name="Hug L.A."/>
            <person name="Thomas B.C."/>
            <person name="Sharon I."/>
            <person name="Castelle C.J."/>
            <person name="Singh A."/>
            <person name="Wilkins M.J."/>
            <person name="Williams K.H."/>
            <person name="Banfield J.F."/>
        </authorList>
    </citation>
    <scope>NUCLEOTIDE SEQUENCE [LARGE SCALE GENOMIC DNA]</scope>
</reference>
<proteinExistence type="predicted"/>
<organism evidence="1 2">
    <name type="scientific">Candidatus Azambacteria bacterium GW2011_GWA2_45_90</name>
    <dbReference type="NCBI Taxonomy" id="1618614"/>
    <lineage>
        <taxon>Bacteria</taxon>
        <taxon>Candidatus Azamiibacteriota</taxon>
    </lineage>
</organism>
<name>A0A0G1NEZ0_9BACT</name>